<dbReference type="PANTHER" id="PTHR39428:SF1">
    <property type="entry name" value="F420H(2)-DEPENDENT QUINONE REDUCTASE RV1261C"/>
    <property type="match status" value="1"/>
</dbReference>
<proteinExistence type="inferred from homology"/>
<comment type="caution">
    <text evidence="3">The sequence shown here is derived from an EMBL/GenBank/DDBJ whole genome shotgun (WGS) entry which is preliminary data.</text>
</comment>
<dbReference type="Gene3D" id="2.30.110.10">
    <property type="entry name" value="Electron Transport, Fmn-binding Protein, Chain A"/>
    <property type="match status" value="1"/>
</dbReference>
<sequence length="161" mass="18333">MTPRGTLTATSLLQRMGTNKTVSQVMRRSVPLDRSIARLTGGRLHLVPRALLPQLILTTTGRRSRQPRTTPLIYIEDGNDYIVVASNFGQNRRPAWSYNLEATPSATITIGSQTQSVHAQRLSESERTALWPRAIAVWPAYRDYEQWADERTIHFYRLEPT</sequence>
<evidence type="ECO:0000313" key="3">
    <source>
        <dbReference type="EMBL" id="GAB39318.1"/>
    </source>
</evidence>
<dbReference type="Pfam" id="PF04075">
    <property type="entry name" value="F420H2_quin_red"/>
    <property type="match status" value="1"/>
</dbReference>
<keyword evidence="4" id="KW-1185">Reference proteome</keyword>
<dbReference type="EMBL" id="BAFC01000062">
    <property type="protein sequence ID" value="GAB39318.1"/>
    <property type="molecule type" value="Genomic_DNA"/>
</dbReference>
<dbReference type="GO" id="GO:0016491">
    <property type="term" value="F:oxidoreductase activity"/>
    <property type="evidence" value="ECO:0007669"/>
    <property type="project" value="InterPro"/>
</dbReference>
<organism evidence="3 4">
    <name type="scientific">Gordonia sputi NBRC 100414</name>
    <dbReference type="NCBI Taxonomy" id="1089453"/>
    <lineage>
        <taxon>Bacteria</taxon>
        <taxon>Bacillati</taxon>
        <taxon>Actinomycetota</taxon>
        <taxon>Actinomycetes</taxon>
        <taxon>Mycobacteriales</taxon>
        <taxon>Gordoniaceae</taxon>
        <taxon>Gordonia</taxon>
    </lineage>
</organism>
<gene>
    <name evidence="3" type="ORF">GOSPT_062_00530</name>
</gene>
<reference evidence="3 4" key="1">
    <citation type="submission" date="2012-02" db="EMBL/GenBank/DDBJ databases">
        <title>Whole genome shotgun sequence of Gordonia sputi NBRC 100414.</title>
        <authorList>
            <person name="Yoshida I."/>
            <person name="Hosoyama A."/>
            <person name="Tsuchikane K."/>
            <person name="Katsumata H."/>
            <person name="Yamazaki S."/>
            <person name="Fujita N."/>
        </authorList>
    </citation>
    <scope>NUCLEOTIDE SEQUENCE [LARGE SCALE GENOMIC DNA]</scope>
    <source>
        <strain evidence="3 4">NBRC 100414</strain>
    </source>
</reference>
<protein>
    <recommendedName>
        <fullName evidence="5">Nitroreductase</fullName>
    </recommendedName>
</protein>
<comment type="catalytic activity">
    <reaction evidence="2">
        <text>oxidized coenzyme F420-(gamma-L-Glu)(n) + a quinol + H(+) = reduced coenzyme F420-(gamma-L-Glu)(n) + a quinone</text>
        <dbReference type="Rhea" id="RHEA:39663"/>
        <dbReference type="Rhea" id="RHEA-COMP:12939"/>
        <dbReference type="Rhea" id="RHEA-COMP:14378"/>
        <dbReference type="ChEBI" id="CHEBI:15378"/>
        <dbReference type="ChEBI" id="CHEBI:24646"/>
        <dbReference type="ChEBI" id="CHEBI:132124"/>
        <dbReference type="ChEBI" id="CHEBI:133980"/>
        <dbReference type="ChEBI" id="CHEBI:139511"/>
    </reaction>
</comment>
<dbReference type="RefSeq" id="WP_005205939.1">
    <property type="nucleotide sequence ID" value="NZ_BAFC01000062.1"/>
</dbReference>
<dbReference type="GO" id="GO:0005886">
    <property type="term" value="C:plasma membrane"/>
    <property type="evidence" value="ECO:0007669"/>
    <property type="project" value="TreeGrafter"/>
</dbReference>
<dbReference type="eggNOG" id="COG3945">
    <property type="taxonomic scope" value="Bacteria"/>
</dbReference>
<dbReference type="InterPro" id="IPR004378">
    <property type="entry name" value="F420H2_quin_Rdtase"/>
</dbReference>
<evidence type="ECO:0000313" key="4">
    <source>
        <dbReference type="Proteomes" id="UP000005845"/>
    </source>
</evidence>
<name>H5U0Q0_9ACTN</name>
<dbReference type="SUPFAM" id="SSF50475">
    <property type="entry name" value="FMN-binding split barrel"/>
    <property type="match status" value="1"/>
</dbReference>
<dbReference type="Proteomes" id="UP000005845">
    <property type="component" value="Unassembled WGS sequence"/>
</dbReference>
<dbReference type="GO" id="GO:0070967">
    <property type="term" value="F:coenzyme F420 binding"/>
    <property type="evidence" value="ECO:0007669"/>
    <property type="project" value="TreeGrafter"/>
</dbReference>
<dbReference type="InterPro" id="IPR012349">
    <property type="entry name" value="Split_barrel_FMN-bd"/>
</dbReference>
<dbReference type="NCBIfam" id="TIGR00026">
    <property type="entry name" value="hi_GC_TIGR00026"/>
    <property type="match status" value="1"/>
</dbReference>
<evidence type="ECO:0008006" key="5">
    <source>
        <dbReference type="Google" id="ProtNLM"/>
    </source>
</evidence>
<evidence type="ECO:0000256" key="2">
    <source>
        <dbReference type="ARBA" id="ARBA00049106"/>
    </source>
</evidence>
<comment type="similarity">
    <text evidence="1">Belongs to the F420H(2)-dependent quinone reductase family.</text>
</comment>
<accession>H5U0Q0</accession>
<dbReference type="PANTHER" id="PTHR39428">
    <property type="entry name" value="F420H(2)-DEPENDENT QUINONE REDUCTASE RV1261C"/>
    <property type="match status" value="1"/>
</dbReference>
<evidence type="ECO:0000256" key="1">
    <source>
        <dbReference type="ARBA" id="ARBA00008710"/>
    </source>
</evidence>
<dbReference type="AlphaFoldDB" id="H5U0Q0"/>